<evidence type="ECO:0000313" key="3">
    <source>
        <dbReference type="Proteomes" id="UP001589733"/>
    </source>
</evidence>
<dbReference type="Pfam" id="PF01370">
    <property type="entry name" value="Epimerase"/>
    <property type="match status" value="1"/>
</dbReference>
<dbReference type="InterPro" id="IPR051783">
    <property type="entry name" value="NAD(P)-dependent_oxidoreduct"/>
</dbReference>
<gene>
    <name evidence="2" type="ORF">ACFFLM_02700</name>
</gene>
<proteinExistence type="predicted"/>
<dbReference type="EMBL" id="JBHLYR010000010">
    <property type="protein sequence ID" value="MFB9990892.1"/>
    <property type="molecule type" value="Genomic_DNA"/>
</dbReference>
<dbReference type="PANTHER" id="PTHR48079">
    <property type="entry name" value="PROTEIN YEEZ"/>
    <property type="match status" value="1"/>
</dbReference>
<dbReference type="PANTHER" id="PTHR48079:SF6">
    <property type="entry name" value="NAD(P)-BINDING DOMAIN-CONTAINING PROTEIN-RELATED"/>
    <property type="match status" value="1"/>
</dbReference>
<organism evidence="2 3">
    <name type="scientific">Deinococcus oregonensis</name>
    <dbReference type="NCBI Taxonomy" id="1805970"/>
    <lineage>
        <taxon>Bacteria</taxon>
        <taxon>Thermotogati</taxon>
        <taxon>Deinococcota</taxon>
        <taxon>Deinococci</taxon>
        <taxon>Deinococcales</taxon>
        <taxon>Deinococcaceae</taxon>
        <taxon>Deinococcus</taxon>
    </lineage>
</organism>
<dbReference type="Proteomes" id="UP001589733">
    <property type="component" value="Unassembled WGS sequence"/>
</dbReference>
<dbReference type="Gene3D" id="3.40.50.720">
    <property type="entry name" value="NAD(P)-binding Rossmann-like Domain"/>
    <property type="match status" value="1"/>
</dbReference>
<comment type="caution">
    <text evidence="2">The sequence shown here is derived from an EMBL/GenBank/DDBJ whole genome shotgun (WGS) entry which is preliminary data.</text>
</comment>
<protein>
    <submittedName>
        <fullName evidence="2">NAD-dependent epimerase/dehydratase family protein</fullName>
    </submittedName>
</protein>
<name>A0ABV6AV61_9DEIO</name>
<evidence type="ECO:0000313" key="2">
    <source>
        <dbReference type="EMBL" id="MFB9990892.1"/>
    </source>
</evidence>
<dbReference type="RefSeq" id="WP_380005288.1">
    <property type="nucleotide sequence ID" value="NZ_JBHLYR010000010.1"/>
</dbReference>
<dbReference type="InterPro" id="IPR036291">
    <property type="entry name" value="NAD(P)-bd_dom_sf"/>
</dbReference>
<reference evidence="2 3" key="1">
    <citation type="submission" date="2024-09" db="EMBL/GenBank/DDBJ databases">
        <authorList>
            <person name="Sun Q."/>
            <person name="Mori K."/>
        </authorList>
    </citation>
    <scope>NUCLEOTIDE SEQUENCE [LARGE SCALE GENOMIC DNA]</scope>
    <source>
        <strain evidence="2 3">JCM 13503</strain>
    </source>
</reference>
<keyword evidence="3" id="KW-1185">Reference proteome</keyword>
<sequence>MTHLPTTPSSELHVVLGAMGAAGSALVQALAQQHLAVRAVSRRPGRPLPAGVGWQQGDLTQLDSLRAALTGASVVYMAAQPAYHRWPEEFPALIRNVLAALPSPQTRLVMVDNLYAYGPVSEPLHEGLAAQATDRKGRVRAQLAQQLLAAHQSGQARVAIGRASDFFGPGVQASVANLEFFRKIVAGRSVQWPARLDQPHSLTFIRDYARGLVTLGTQERALGQIWHVPADVPLTGRGWIELIAREAGVTPRAGVLPRAMIQLVGLFSPPAREFGEMFYEFERSYVLDGRRFAQAFGLEPTPNAEAVRQTLSWLREGDVQGELLTPLNQRAL</sequence>
<feature type="domain" description="NAD-dependent epimerase/dehydratase" evidence="1">
    <location>
        <begin position="14"/>
        <end position="221"/>
    </location>
</feature>
<dbReference type="SUPFAM" id="SSF51735">
    <property type="entry name" value="NAD(P)-binding Rossmann-fold domains"/>
    <property type="match status" value="1"/>
</dbReference>
<dbReference type="InterPro" id="IPR001509">
    <property type="entry name" value="Epimerase_deHydtase"/>
</dbReference>
<accession>A0ABV6AV61</accession>
<evidence type="ECO:0000259" key="1">
    <source>
        <dbReference type="Pfam" id="PF01370"/>
    </source>
</evidence>